<evidence type="ECO:0000256" key="5">
    <source>
        <dbReference type="ARBA" id="ARBA00022448"/>
    </source>
</evidence>
<comment type="subunit">
    <text evidence="3">Monomer.</text>
</comment>
<keyword evidence="11" id="KW-0998">Cell outer membrane</keyword>
<keyword evidence="8" id="KW-0472">Membrane</keyword>
<evidence type="ECO:0000256" key="11">
    <source>
        <dbReference type="ARBA" id="ARBA00023237"/>
    </source>
</evidence>
<comment type="caution">
    <text evidence="13">The sequence shown here is derived from an EMBL/GenBank/DDBJ whole genome shotgun (WGS) entry which is preliminary data.</text>
</comment>
<dbReference type="Proteomes" id="UP001501627">
    <property type="component" value="Unassembled WGS sequence"/>
</dbReference>
<dbReference type="SUPFAM" id="SSF89392">
    <property type="entry name" value="Prokaryotic lipoproteins and lipoprotein localization factors"/>
    <property type="match status" value="1"/>
</dbReference>
<dbReference type="RefSeq" id="WP_344869352.1">
    <property type="nucleotide sequence ID" value="NZ_BAABBP010000013.1"/>
</dbReference>
<gene>
    <name evidence="13" type="ORF">GCM10022279_17710</name>
</gene>
<comment type="subcellular location">
    <subcellularLocation>
        <location evidence="1">Cell outer membrane</location>
        <topology evidence="1">Lipid-anchor</topology>
    </subcellularLocation>
</comment>
<evidence type="ECO:0000256" key="3">
    <source>
        <dbReference type="ARBA" id="ARBA00011245"/>
    </source>
</evidence>
<dbReference type="InterPro" id="IPR004565">
    <property type="entry name" value="OM_lipoprot_LolB"/>
</dbReference>
<evidence type="ECO:0000256" key="9">
    <source>
        <dbReference type="ARBA" id="ARBA00023139"/>
    </source>
</evidence>
<proteinExistence type="inferred from homology"/>
<dbReference type="Pfam" id="PF03550">
    <property type="entry name" value="LolB"/>
    <property type="match status" value="1"/>
</dbReference>
<organism evidence="13 14">
    <name type="scientific">Comamonas faecalis</name>
    <dbReference type="NCBI Taxonomy" id="1387849"/>
    <lineage>
        <taxon>Bacteria</taxon>
        <taxon>Pseudomonadati</taxon>
        <taxon>Pseudomonadota</taxon>
        <taxon>Betaproteobacteria</taxon>
        <taxon>Burkholderiales</taxon>
        <taxon>Comamonadaceae</taxon>
        <taxon>Comamonas</taxon>
    </lineage>
</organism>
<evidence type="ECO:0000256" key="10">
    <source>
        <dbReference type="ARBA" id="ARBA00023186"/>
    </source>
</evidence>
<evidence type="ECO:0000256" key="6">
    <source>
        <dbReference type="ARBA" id="ARBA00022729"/>
    </source>
</evidence>
<keyword evidence="10" id="KW-0143">Chaperone</keyword>
<sequence>MSAAALAGSSRAPTQRQRLHLVAGLTLLLAGCAQPLPAPAPIANYWSGRLALQVQDAPSQSFHAGFELTGQADAGTLTLLNPLGNLLALLRWNASGALLQQGERQERYASLQALTQELTGTALPVAALFDWLAGHTGVQASGWQVDLSDYARGRIVATRTSPAPQAQLRIALER</sequence>
<evidence type="ECO:0000256" key="1">
    <source>
        <dbReference type="ARBA" id="ARBA00004459"/>
    </source>
</evidence>
<keyword evidence="5" id="KW-0813">Transport</keyword>
<dbReference type="EMBL" id="BAABBP010000013">
    <property type="protein sequence ID" value="GAA3994583.1"/>
    <property type="molecule type" value="Genomic_DNA"/>
</dbReference>
<evidence type="ECO:0000256" key="2">
    <source>
        <dbReference type="ARBA" id="ARBA00009696"/>
    </source>
</evidence>
<protein>
    <recommendedName>
        <fullName evidence="4">Outer-membrane lipoprotein LolB</fullName>
    </recommendedName>
</protein>
<dbReference type="Gene3D" id="2.50.20.10">
    <property type="entry name" value="Lipoprotein localisation LolA/LolB/LppX"/>
    <property type="match status" value="1"/>
</dbReference>
<keyword evidence="7" id="KW-0653">Protein transport</keyword>
<evidence type="ECO:0000256" key="4">
    <source>
        <dbReference type="ARBA" id="ARBA00016202"/>
    </source>
</evidence>
<reference evidence="14" key="1">
    <citation type="journal article" date="2019" name="Int. J. Syst. Evol. Microbiol.">
        <title>The Global Catalogue of Microorganisms (GCM) 10K type strain sequencing project: providing services to taxonomists for standard genome sequencing and annotation.</title>
        <authorList>
            <consortium name="The Broad Institute Genomics Platform"/>
            <consortium name="The Broad Institute Genome Sequencing Center for Infectious Disease"/>
            <person name="Wu L."/>
            <person name="Ma J."/>
        </authorList>
    </citation>
    <scope>NUCLEOTIDE SEQUENCE [LARGE SCALE GENOMIC DNA]</scope>
    <source>
        <strain evidence="14">JCM 17561</strain>
    </source>
</reference>
<comment type="similarity">
    <text evidence="2">Belongs to the LolB family.</text>
</comment>
<keyword evidence="6" id="KW-0732">Signal</keyword>
<evidence type="ECO:0000256" key="8">
    <source>
        <dbReference type="ARBA" id="ARBA00023136"/>
    </source>
</evidence>
<accession>A0ABP7R9R0</accession>
<name>A0ABP7R9R0_9BURK</name>
<evidence type="ECO:0000313" key="14">
    <source>
        <dbReference type="Proteomes" id="UP001501627"/>
    </source>
</evidence>
<dbReference type="InterPro" id="IPR029046">
    <property type="entry name" value="LolA/LolB/LppX"/>
</dbReference>
<keyword evidence="14" id="KW-1185">Reference proteome</keyword>
<evidence type="ECO:0000256" key="7">
    <source>
        <dbReference type="ARBA" id="ARBA00022927"/>
    </source>
</evidence>
<keyword evidence="9" id="KW-0564">Palmitate</keyword>
<evidence type="ECO:0000313" key="13">
    <source>
        <dbReference type="EMBL" id="GAA3994583.1"/>
    </source>
</evidence>
<evidence type="ECO:0000256" key="12">
    <source>
        <dbReference type="ARBA" id="ARBA00023288"/>
    </source>
</evidence>
<keyword evidence="12" id="KW-0449">Lipoprotein</keyword>